<comment type="caution">
    <text evidence="1">The sequence shown here is derived from an EMBL/GenBank/DDBJ whole genome shotgun (WGS) entry which is preliminary data.</text>
</comment>
<evidence type="ECO:0000313" key="2">
    <source>
        <dbReference type="Proteomes" id="UP000253529"/>
    </source>
</evidence>
<reference evidence="1 2" key="1">
    <citation type="submission" date="2018-06" db="EMBL/GenBank/DDBJ databases">
        <title>Genomic Encyclopedia of Type Strains, Phase IV (KMG-IV): sequencing the most valuable type-strain genomes for metagenomic binning, comparative biology and taxonomic classification.</title>
        <authorList>
            <person name="Goeker M."/>
        </authorList>
    </citation>
    <scope>NUCLEOTIDE SEQUENCE [LARGE SCALE GENOMIC DNA]</scope>
    <source>
        <strain evidence="1 2">DSM 24875</strain>
    </source>
</reference>
<protein>
    <submittedName>
        <fullName evidence="1">Uncharacterized protein</fullName>
    </submittedName>
</protein>
<keyword evidence="2" id="KW-1185">Reference proteome</keyword>
<gene>
    <name evidence="1" type="ORF">DFR50_11459</name>
</gene>
<accession>A0A366FE58</accession>
<organism evidence="1 2">
    <name type="scientific">Roseiarcus fermentans</name>
    <dbReference type="NCBI Taxonomy" id="1473586"/>
    <lineage>
        <taxon>Bacteria</taxon>
        <taxon>Pseudomonadati</taxon>
        <taxon>Pseudomonadota</taxon>
        <taxon>Alphaproteobacteria</taxon>
        <taxon>Hyphomicrobiales</taxon>
        <taxon>Roseiarcaceae</taxon>
        <taxon>Roseiarcus</taxon>
    </lineage>
</organism>
<dbReference type="RefSeq" id="WP_170153210.1">
    <property type="nucleotide sequence ID" value="NZ_QNRK01000014.1"/>
</dbReference>
<name>A0A366FE58_9HYPH</name>
<dbReference type="Proteomes" id="UP000253529">
    <property type="component" value="Unassembled WGS sequence"/>
</dbReference>
<proteinExistence type="predicted"/>
<evidence type="ECO:0000313" key="1">
    <source>
        <dbReference type="EMBL" id="RBP12230.1"/>
    </source>
</evidence>
<dbReference type="EMBL" id="QNRK01000014">
    <property type="protein sequence ID" value="RBP12230.1"/>
    <property type="molecule type" value="Genomic_DNA"/>
</dbReference>
<dbReference type="AlphaFoldDB" id="A0A366FE58"/>
<sequence>MNWGRGRRVEGDRRQVRGVLAHGVEGFVELLRDVAAFDLSRLTSGPLKR</sequence>